<dbReference type="FunFam" id="3.40.970.10:FF:000002">
    <property type="entry name" value="Ribonuclease H"/>
    <property type="match status" value="1"/>
</dbReference>
<dbReference type="SUPFAM" id="SSF52540">
    <property type="entry name" value="P-loop containing nucleoside triphosphate hydrolases"/>
    <property type="match status" value="1"/>
</dbReference>
<evidence type="ECO:0000259" key="11">
    <source>
        <dbReference type="Pfam" id="PF01693"/>
    </source>
</evidence>
<dbReference type="Pfam" id="PF13538">
    <property type="entry name" value="UvrD_C_2"/>
    <property type="match status" value="1"/>
</dbReference>
<dbReference type="RefSeq" id="WP_016340370.1">
    <property type="nucleotide sequence ID" value="NC_021284.1"/>
</dbReference>
<dbReference type="SUPFAM" id="SSF55658">
    <property type="entry name" value="L9 N-domain-like"/>
    <property type="match status" value="1"/>
</dbReference>
<accession>R4UHV4</accession>
<evidence type="ECO:0000259" key="12">
    <source>
        <dbReference type="Pfam" id="PF13538"/>
    </source>
</evidence>
<comment type="cofactor">
    <cofactor evidence="1">
        <name>Mg(2+)</name>
        <dbReference type="ChEBI" id="CHEBI:18420"/>
    </cofactor>
</comment>
<evidence type="ECO:0000256" key="3">
    <source>
        <dbReference type="ARBA" id="ARBA00005300"/>
    </source>
</evidence>
<gene>
    <name evidence="13" type="ORF">SSYRP_v1c01140</name>
</gene>
<feature type="domain" description="UvrD-like helicase C-terminal" evidence="12">
    <location>
        <begin position="374"/>
        <end position="430"/>
    </location>
</feature>
<dbReference type="Gene3D" id="3.40.970.10">
    <property type="entry name" value="Ribonuclease H1, N-terminal domain"/>
    <property type="match status" value="1"/>
</dbReference>
<sequence>MGIKNIFYAVKVGKTPGIYATWEECKAQIEGFKKAEYQPFFSRDAAEKWFNSIVPVQLTRNDKIKDSSLSMINLSDNVKASILKPASEEQTKVLEALENYNVKVQAVAGSGKTTTALHIAKKFKDKQILLLTYNRKLMDETKLKKEKLGIDNLEVRTFHSFGKKFFKENCYDDEGIHNIIKNNLQPKININFDLILIDESQDLTPLLYEFTCRIISLNKQDFKLCILGDKNQSIYEYNFADSRYLEKAELLFKFNKRDWKECNLSESYRVNKETTDFINNVFYNKIIMKSNIKKPEAVEYIVCNSFGDKDLTKKVIEAVEKYGAENVFILAYSVKSKSSPAKKLANNLSSQGILVYTPNNDEEKLDQEELKNKVVFSSFHQAKGLERKVVFVLGFDIAFFKYYAKEQNPLLPNNILYVALSRALEKLFIVHHYENGPLPFLQKDRIKDFAKFSIYGGETIEAKFNEAFKKEFKGLEVTEASPTISVTKLIKNLNSKIITAVKDKIKNTILINNDQGLFTTIRNTLELKSKKGIQYRENVSSITGQAALIYYQKQITPSGNIIAPLQILDSQIKNNFEYLKKELPVLIKHADFITKLINQDKWIAQDILYLSAIWNTYLEMYSVKLTQIPEEKFNWISDAEFNKITKLIDDQVGKNLIFEKKFSVQGDDKQNKELLGKELVGFVDCIDLDQNAVFEFKFVNEIKPEHFLQVVLYKYLIENSPEYKGKNFRYFLYNIKKNQKYEIEISDDDLIEIVGDLFQNKFNSKINWSDKEFIENANLIMKKYLESSEENWIKTQLVTRYKDYFENSIICKTCHQLLDENNKMEIILNNISLTDEVCAQCYNNLN</sequence>
<dbReference type="AlphaFoldDB" id="R4UHV4"/>
<dbReference type="InterPro" id="IPR037056">
    <property type="entry name" value="RNase_H1_N_sf"/>
</dbReference>
<feature type="domain" description="Ribonuclease H1 N-terminal" evidence="11">
    <location>
        <begin position="7"/>
        <end position="49"/>
    </location>
</feature>
<proteinExistence type="inferred from homology"/>
<protein>
    <recommendedName>
        <fullName evidence="5">Ribonuclease H</fullName>
        <ecNumber evidence="4">3.1.26.4</ecNumber>
    </recommendedName>
</protein>
<comment type="function">
    <text evidence="2">Endonuclease that specifically degrades the RNA of RNA-DNA hybrids.</text>
</comment>
<dbReference type="eggNOG" id="COG0210">
    <property type="taxonomic scope" value="Bacteria"/>
</dbReference>
<dbReference type="InterPro" id="IPR011320">
    <property type="entry name" value="RNase_H1_N"/>
</dbReference>
<dbReference type="HOGENOM" id="CLU_336769_0_0_14"/>
<dbReference type="InterPro" id="IPR027785">
    <property type="entry name" value="UvrD-like_helicase_C"/>
</dbReference>
<dbReference type="OrthoDB" id="387566at2"/>
<evidence type="ECO:0000256" key="8">
    <source>
        <dbReference type="ARBA" id="ARBA00022759"/>
    </source>
</evidence>
<dbReference type="PATRIC" id="fig|1276229.3.peg.114"/>
<dbReference type="EC" id="3.1.26.4" evidence="4"/>
<evidence type="ECO:0000256" key="4">
    <source>
        <dbReference type="ARBA" id="ARBA00012180"/>
    </source>
</evidence>
<evidence type="ECO:0000256" key="2">
    <source>
        <dbReference type="ARBA" id="ARBA00004065"/>
    </source>
</evidence>
<dbReference type="GO" id="GO:0046872">
    <property type="term" value="F:metal ion binding"/>
    <property type="evidence" value="ECO:0007669"/>
    <property type="project" value="UniProtKB-KW"/>
</dbReference>
<dbReference type="PANTHER" id="PTHR11070">
    <property type="entry name" value="UVRD / RECB / PCRA DNA HELICASE FAMILY MEMBER"/>
    <property type="match status" value="1"/>
</dbReference>
<comment type="similarity">
    <text evidence="3">Belongs to the RNase H family.</text>
</comment>
<dbReference type="STRING" id="1276229.SSYRP_v1c01140"/>
<evidence type="ECO:0000313" key="14">
    <source>
        <dbReference type="Proteomes" id="UP000013963"/>
    </source>
</evidence>
<dbReference type="InterPro" id="IPR009027">
    <property type="entry name" value="Ribosomal_bL9/RNase_H1_N"/>
</dbReference>
<dbReference type="GO" id="GO:0043138">
    <property type="term" value="F:3'-5' DNA helicase activity"/>
    <property type="evidence" value="ECO:0007669"/>
    <property type="project" value="TreeGrafter"/>
</dbReference>
<dbReference type="PANTHER" id="PTHR11070:SF66">
    <property type="entry name" value="UVRD-LIKE HELICASE C-TERMINAL DOMAIN-CONTAINING PROTEIN"/>
    <property type="match status" value="1"/>
</dbReference>
<keyword evidence="6" id="KW-0540">Nuclease</keyword>
<dbReference type="GO" id="GO:0005524">
    <property type="term" value="F:ATP binding"/>
    <property type="evidence" value="ECO:0007669"/>
    <property type="project" value="UniProtKB-KW"/>
</dbReference>
<evidence type="ECO:0000256" key="5">
    <source>
        <dbReference type="ARBA" id="ARBA00017721"/>
    </source>
</evidence>
<keyword evidence="8" id="KW-0255">Endonuclease</keyword>
<name>R4UHV4_9MOLU</name>
<dbReference type="GO" id="GO:0003677">
    <property type="term" value="F:DNA binding"/>
    <property type="evidence" value="ECO:0007669"/>
    <property type="project" value="InterPro"/>
</dbReference>
<dbReference type="GO" id="GO:0000725">
    <property type="term" value="P:recombinational repair"/>
    <property type="evidence" value="ECO:0007669"/>
    <property type="project" value="TreeGrafter"/>
</dbReference>
<dbReference type="Proteomes" id="UP000013963">
    <property type="component" value="Chromosome"/>
</dbReference>
<evidence type="ECO:0000256" key="1">
    <source>
        <dbReference type="ARBA" id="ARBA00001946"/>
    </source>
</evidence>
<reference evidence="13 14" key="1">
    <citation type="journal article" date="2013" name="Genome Biol. Evol.">
        <title>Complete genomes of two dipteran-associated spiroplasmas provided insights into the origin, dynamics, and impacts of viral invasion in spiroplasma.</title>
        <authorList>
            <person name="Ku C."/>
            <person name="Lo W.S."/>
            <person name="Chen L.L."/>
            <person name="Kuo C.H."/>
        </authorList>
    </citation>
    <scope>NUCLEOTIDE SEQUENCE [LARGE SCALE GENOMIC DNA]</scope>
    <source>
        <strain evidence="13">EA-1</strain>
    </source>
</reference>
<dbReference type="InterPro" id="IPR027417">
    <property type="entry name" value="P-loop_NTPase"/>
</dbReference>
<evidence type="ECO:0000256" key="7">
    <source>
        <dbReference type="ARBA" id="ARBA00022723"/>
    </source>
</evidence>
<keyword evidence="14" id="KW-1185">Reference proteome</keyword>
<keyword evidence="9" id="KW-0378">Hydrolase</keyword>
<dbReference type="GO" id="GO:0004523">
    <property type="term" value="F:RNA-DNA hybrid ribonuclease activity"/>
    <property type="evidence" value="ECO:0007669"/>
    <property type="project" value="UniProtKB-EC"/>
</dbReference>
<evidence type="ECO:0000256" key="6">
    <source>
        <dbReference type="ARBA" id="ARBA00022722"/>
    </source>
</evidence>
<dbReference type="KEGG" id="ssyr:SSYRP_v1c01140"/>
<organism evidence="13 14">
    <name type="scientific">Spiroplasma syrphidicola EA-1</name>
    <dbReference type="NCBI Taxonomy" id="1276229"/>
    <lineage>
        <taxon>Bacteria</taxon>
        <taxon>Bacillati</taxon>
        <taxon>Mycoplasmatota</taxon>
        <taxon>Mollicutes</taxon>
        <taxon>Entomoplasmatales</taxon>
        <taxon>Spiroplasmataceae</taxon>
        <taxon>Spiroplasma</taxon>
    </lineage>
</organism>
<evidence type="ECO:0000256" key="10">
    <source>
        <dbReference type="ARBA" id="ARBA00022842"/>
    </source>
</evidence>
<evidence type="ECO:0000313" key="13">
    <source>
        <dbReference type="EMBL" id="AGM25710.1"/>
    </source>
</evidence>
<dbReference type="Gene3D" id="3.40.50.300">
    <property type="entry name" value="P-loop containing nucleotide triphosphate hydrolases"/>
    <property type="match status" value="2"/>
</dbReference>
<dbReference type="Pfam" id="PF01693">
    <property type="entry name" value="Cauli_VI"/>
    <property type="match status" value="1"/>
</dbReference>
<dbReference type="Pfam" id="PF13245">
    <property type="entry name" value="AAA_19"/>
    <property type="match status" value="1"/>
</dbReference>
<keyword evidence="10" id="KW-0460">Magnesium</keyword>
<dbReference type="EMBL" id="CP005078">
    <property type="protein sequence ID" value="AGM25710.1"/>
    <property type="molecule type" value="Genomic_DNA"/>
</dbReference>
<evidence type="ECO:0000256" key="9">
    <source>
        <dbReference type="ARBA" id="ARBA00022801"/>
    </source>
</evidence>
<keyword evidence="7" id="KW-0479">Metal-binding</keyword>
<dbReference type="InterPro" id="IPR000212">
    <property type="entry name" value="DNA_helicase_UvrD/REP"/>
</dbReference>